<dbReference type="EMBL" id="AP021876">
    <property type="protein sequence ID" value="BBO82209.1"/>
    <property type="molecule type" value="Genomic_DNA"/>
</dbReference>
<dbReference type="AlphaFoldDB" id="A0A5K7ZQ45"/>
<dbReference type="CDD" id="cd06848">
    <property type="entry name" value="GCS_H"/>
    <property type="match status" value="1"/>
</dbReference>
<organism evidence="2 3">
    <name type="scientific">Desulfosarcina ovata subsp. sediminis</name>
    <dbReference type="NCBI Taxonomy" id="885957"/>
    <lineage>
        <taxon>Bacteria</taxon>
        <taxon>Pseudomonadati</taxon>
        <taxon>Thermodesulfobacteriota</taxon>
        <taxon>Desulfobacteria</taxon>
        <taxon>Desulfobacterales</taxon>
        <taxon>Desulfosarcinaceae</taxon>
        <taxon>Desulfosarcina</taxon>
    </lineage>
</organism>
<dbReference type="Proteomes" id="UP000425960">
    <property type="component" value="Chromosome"/>
</dbReference>
<dbReference type="GO" id="GO:0009249">
    <property type="term" value="P:protein lipoylation"/>
    <property type="evidence" value="ECO:0007669"/>
    <property type="project" value="TreeGrafter"/>
</dbReference>
<dbReference type="GO" id="GO:0005829">
    <property type="term" value="C:cytosol"/>
    <property type="evidence" value="ECO:0007669"/>
    <property type="project" value="TreeGrafter"/>
</dbReference>
<proteinExistence type="predicted"/>
<dbReference type="SUPFAM" id="SSF51230">
    <property type="entry name" value="Single hybrid motif"/>
    <property type="match status" value="1"/>
</dbReference>
<evidence type="ECO:0008006" key="4">
    <source>
        <dbReference type="Google" id="ProtNLM"/>
    </source>
</evidence>
<reference evidence="2 3" key="1">
    <citation type="submission" date="2019-11" db="EMBL/GenBank/DDBJ databases">
        <title>Comparative genomics of hydrocarbon-degrading Desulfosarcina strains.</title>
        <authorList>
            <person name="Watanabe M."/>
            <person name="Kojima H."/>
            <person name="Fukui M."/>
        </authorList>
    </citation>
    <scope>NUCLEOTIDE SEQUENCE [LARGE SCALE GENOMIC DNA]</scope>
    <source>
        <strain evidence="2 3">28bB2T</strain>
    </source>
</reference>
<dbReference type="InterPro" id="IPR002930">
    <property type="entry name" value="GCV_H"/>
</dbReference>
<dbReference type="PANTHER" id="PTHR11715">
    <property type="entry name" value="GLYCINE CLEAVAGE SYSTEM H PROTEIN"/>
    <property type="match status" value="1"/>
</dbReference>
<protein>
    <recommendedName>
        <fullName evidence="4">Glycine cleavage system protein H</fullName>
    </recommendedName>
</protein>
<dbReference type="Gene3D" id="2.40.50.100">
    <property type="match status" value="1"/>
</dbReference>
<dbReference type="GO" id="GO:0005960">
    <property type="term" value="C:glycine cleavage complex"/>
    <property type="evidence" value="ECO:0007669"/>
    <property type="project" value="InterPro"/>
</dbReference>
<keyword evidence="1" id="KW-0450">Lipoyl</keyword>
<dbReference type="PANTHER" id="PTHR11715:SF3">
    <property type="entry name" value="GLYCINE CLEAVAGE SYSTEM H PROTEIN-RELATED"/>
    <property type="match status" value="1"/>
</dbReference>
<sequence length="305" mass="34133">MAHQRQRSPAGPCIWMQAGVVRTKTCTRDYRCAGCRFDRVLRQLARENRHPSAGTAPGAGRRARIVYWADKLKELPAHRRPCVHHLKRRIAFRPCTNDYVCSNCEFDQYFQDQFLVHAALKPVDINTIQGYRIPRGIYLHRGHAWLGMAAGGQVRIGLNDFAVRLLGPMDRIDLPLMGKALTQGQEGITLHRDGLKAGLLSPVSGVVTAFNPKVGDNPQSLADDPYGKGWLLMVQPANLREELRRLKMGDEEAAPFIRNEIAGLHRVLEPHLGPLAADGGQFCDDLLKTLPRTAWEAVTRQILKS</sequence>
<dbReference type="InterPro" id="IPR011053">
    <property type="entry name" value="Single_hybrid_motif"/>
</dbReference>
<evidence type="ECO:0000256" key="1">
    <source>
        <dbReference type="ARBA" id="ARBA00022823"/>
    </source>
</evidence>
<dbReference type="InterPro" id="IPR033753">
    <property type="entry name" value="GCV_H/Fam206"/>
</dbReference>
<evidence type="ECO:0000313" key="2">
    <source>
        <dbReference type="EMBL" id="BBO82209.1"/>
    </source>
</evidence>
<dbReference type="Pfam" id="PF01597">
    <property type="entry name" value="GCV_H"/>
    <property type="match status" value="1"/>
</dbReference>
<dbReference type="RefSeq" id="WP_155322729.1">
    <property type="nucleotide sequence ID" value="NZ_AP021876.1"/>
</dbReference>
<dbReference type="KEGG" id="dov:DSCO28_27750"/>
<dbReference type="GO" id="GO:0019464">
    <property type="term" value="P:glycine decarboxylation via glycine cleavage system"/>
    <property type="evidence" value="ECO:0007669"/>
    <property type="project" value="InterPro"/>
</dbReference>
<accession>A0A5K7ZQ45</accession>
<name>A0A5K7ZQ45_9BACT</name>
<evidence type="ECO:0000313" key="3">
    <source>
        <dbReference type="Proteomes" id="UP000425960"/>
    </source>
</evidence>
<gene>
    <name evidence="2" type="ORF">DSCO28_27750</name>
</gene>